<organism evidence="1 2">
    <name type="scientific">Caldimonas caldifontis</name>
    <dbReference type="NCBI Taxonomy" id="1452508"/>
    <lineage>
        <taxon>Bacteria</taxon>
        <taxon>Pseudomonadati</taxon>
        <taxon>Pseudomonadota</taxon>
        <taxon>Betaproteobacteria</taxon>
        <taxon>Burkholderiales</taxon>
        <taxon>Sphaerotilaceae</taxon>
        <taxon>Caldimonas</taxon>
    </lineage>
</organism>
<gene>
    <name evidence="1" type="primary">tssG</name>
    <name evidence="1" type="ORF">C1704_02190</name>
</gene>
<dbReference type="PANTHER" id="PTHR35564">
    <property type="match status" value="1"/>
</dbReference>
<protein>
    <submittedName>
        <fullName evidence="1">Type VI secretion system baseplate subunit TssG</fullName>
    </submittedName>
</protein>
<proteinExistence type="predicted"/>
<dbReference type="NCBIfam" id="TIGR03347">
    <property type="entry name" value="VI_chp_1"/>
    <property type="match status" value="1"/>
</dbReference>
<keyword evidence="2" id="KW-1185">Reference proteome</keyword>
<evidence type="ECO:0000313" key="1">
    <source>
        <dbReference type="EMBL" id="PPE67695.1"/>
    </source>
</evidence>
<dbReference type="EMBL" id="PSNX01000002">
    <property type="protein sequence ID" value="PPE67695.1"/>
    <property type="molecule type" value="Genomic_DNA"/>
</dbReference>
<dbReference type="AlphaFoldDB" id="A0A2S5SY42"/>
<dbReference type="Proteomes" id="UP000238605">
    <property type="component" value="Unassembled WGS sequence"/>
</dbReference>
<dbReference type="Pfam" id="PF06996">
    <property type="entry name" value="T6SS_TssG"/>
    <property type="match status" value="1"/>
</dbReference>
<evidence type="ECO:0000313" key="2">
    <source>
        <dbReference type="Proteomes" id="UP000238605"/>
    </source>
</evidence>
<dbReference type="PANTHER" id="PTHR35564:SF4">
    <property type="entry name" value="CYTOPLASMIC PROTEIN"/>
    <property type="match status" value="1"/>
</dbReference>
<name>A0A2S5SY42_9BURK</name>
<dbReference type="RefSeq" id="WP_104300559.1">
    <property type="nucleotide sequence ID" value="NZ_PSNX01000002.1"/>
</dbReference>
<sequence length="359" mass="40165">MLSTQRRSISPVIDRLLADPHRHEFFQAVRLLARWLVQQEGLDDEDVLVHRLRFRSSLSLSFPASEIEALRVVDSHTSQDPSVSGIPRRFEITPAFMGLLGVHGSLPLHYTETLVHREVFARDAGARAFLDLFSHRAVALFYLAWKKHRLPIGYEAEQGERFLPLVLSIAGLGHPNLRDRLLGEAGGGVHDESIAHFAAAQQRRQISGPQLRAWVSAHFGVPVELESFVGRWVRLPAGARTRLGEPGGVLGHSAVVGERLWQRDLRVRLRLGPLSRQRFDHFLPGAPGARALRQLLTLACGVSLEFEVCLCLSREHVRPTQLHSRADTSGARLGWTSFLSTRPADRDREDLVYDAMALA</sequence>
<reference evidence="1 2" key="1">
    <citation type="submission" date="2018-02" db="EMBL/GenBank/DDBJ databases">
        <title>Reclassifiation of [Polyangium] brachysporum DSM 7029 as Guopingzhaonella breviflexa gen. nov., sp. nov., a member of the family Comamonadaceae.</title>
        <authorList>
            <person name="Tang B."/>
        </authorList>
    </citation>
    <scope>NUCLEOTIDE SEQUENCE [LARGE SCALE GENOMIC DNA]</scope>
    <source>
        <strain evidence="1 2">BCRC 80649</strain>
    </source>
</reference>
<dbReference type="OrthoDB" id="1523296at2"/>
<accession>A0A2S5SY42</accession>
<dbReference type="InterPro" id="IPR010732">
    <property type="entry name" value="T6SS_TssG-like"/>
</dbReference>
<comment type="caution">
    <text evidence="1">The sequence shown here is derived from an EMBL/GenBank/DDBJ whole genome shotgun (WGS) entry which is preliminary data.</text>
</comment>